<dbReference type="HOGENOM" id="CLU_095042_0_0_1"/>
<feature type="region of interest" description="Disordered" evidence="1">
    <location>
        <begin position="89"/>
        <end position="149"/>
    </location>
</feature>
<reference evidence="3" key="2">
    <citation type="submission" date="2015-01" db="EMBL/GenBank/DDBJ databases">
        <title>Evolutionary Origins and Diversification of the Mycorrhizal Mutualists.</title>
        <authorList>
            <consortium name="DOE Joint Genome Institute"/>
            <consortium name="Mycorrhizal Genomics Consortium"/>
            <person name="Kohler A."/>
            <person name="Kuo A."/>
            <person name="Nagy L.G."/>
            <person name="Floudas D."/>
            <person name="Copeland A."/>
            <person name="Barry K.W."/>
            <person name="Cichocki N."/>
            <person name="Veneault-Fourrey C."/>
            <person name="LaButti K."/>
            <person name="Lindquist E.A."/>
            <person name="Lipzen A."/>
            <person name="Lundell T."/>
            <person name="Morin E."/>
            <person name="Murat C."/>
            <person name="Riley R."/>
            <person name="Ohm R."/>
            <person name="Sun H."/>
            <person name="Tunlid A."/>
            <person name="Henrissat B."/>
            <person name="Grigoriev I.V."/>
            <person name="Hibbett D.S."/>
            <person name="Martin F."/>
        </authorList>
    </citation>
    <scope>NUCLEOTIDE SEQUENCE [LARGE SCALE GENOMIC DNA]</scope>
    <source>
        <strain evidence="3">441</strain>
    </source>
</reference>
<reference evidence="2 3" key="1">
    <citation type="submission" date="2014-04" db="EMBL/GenBank/DDBJ databases">
        <authorList>
            <consortium name="DOE Joint Genome Institute"/>
            <person name="Kuo A."/>
            <person name="Kohler A."/>
            <person name="Costa M.D."/>
            <person name="Nagy L.G."/>
            <person name="Floudas D."/>
            <person name="Copeland A."/>
            <person name="Barry K.W."/>
            <person name="Cichocki N."/>
            <person name="Veneault-Fourrey C."/>
            <person name="LaButti K."/>
            <person name="Lindquist E.A."/>
            <person name="Lipzen A."/>
            <person name="Lundell T."/>
            <person name="Morin E."/>
            <person name="Murat C."/>
            <person name="Sun H."/>
            <person name="Tunlid A."/>
            <person name="Henrissat B."/>
            <person name="Grigoriev I.V."/>
            <person name="Hibbett D.S."/>
            <person name="Martin F."/>
            <person name="Nordberg H.P."/>
            <person name="Cantor M.N."/>
            <person name="Hua S.X."/>
        </authorList>
    </citation>
    <scope>NUCLEOTIDE SEQUENCE [LARGE SCALE GENOMIC DNA]</scope>
    <source>
        <strain evidence="2 3">441</strain>
    </source>
</reference>
<proteinExistence type="predicted"/>
<organism evidence="2 3">
    <name type="scientific">Pisolithus microcarpus 441</name>
    <dbReference type="NCBI Taxonomy" id="765257"/>
    <lineage>
        <taxon>Eukaryota</taxon>
        <taxon>Fungi</taxon>
        <taxon>Dikarya</taxon>
        <taxon>Basidiomycota</taxon>
        <taxon>Agaricomycotina</taxon>
        <taxon>Agaricomycetes</taxon>
        <taxon>Agaricomycetidae</taxon>
        <taxon>Boletales</taxon>
        <taxon>Sclerodermatineae</taxon>
        <taxon>Pisolithaceae</taxon>
        <taxon>Pisolithus</taxon>
    </lineage>
</organism>
<dbReference type="OrthoDB" id="3266915at2759"/>
<protein>
    <submittedName>
        <fullName evidence="2">Unplaced genomic scaffold scaffold_29, whole genome shotgun sequence</fullName>
    </submittedName>
</protein>
<accession>A0A0C9ZRA5</accession>
<gene>
    <name evidence="2" type="ORF">PISMIDRAFT_375254</name>
</gene>
<keyword evidence="3" id="KW-1185">Reference proteome</keyword>
<name>A0A0C9ZRA5_9AGAM</name>
<dbReference type="AlphaFoldDB" id="A0A0C9ZRA5"/>
<evidence type="ECO:0000256" key="1">
    <source>
        <dbReference type="SAM" id="MobiDB-lite"/>
    </source>
</evidence>
<dbReference type="EMBL" id="KN833713">
    <property type="protein sequence ID" value="KIK24797.1"/>
    <property type="molecule type" value="Genomic_DNA"/>
</dbReference>
<evidence type="ECO:0000313" key="2">
    <source>
        <dbReference type="EMBL" id="KIK24797.1"/>
    </source>
</evidence>
<dbReference type="Proteomes" id="UP000054018">
    <property type="component" value="Unassembled WGS sequence"/>
</dbReference>
<sequence>MLSLRQAGLSLDSERRNIVKTPGRGIVKSRNALQENTFRDVPTTINAKGKKVIQGTPLQLKAIQTDRVVKDALGKQVQVSKVKGTPVVRPLGDKTPFPNRTANRATLVSSPSARLANRPPPDESHHANSARRHVRLPRSASKSFETPVNAGNHWDASEIDIEVGSAMVNHSYEKEDYDEVEYMPPKVDEVPYEPPFELPNYREVGKTLMALIRSYPVDDDPPPDPSFTSQELETQDDKLALPIIGKFGHHVVSLSR</sequence>
<evidence type="ECO:0000313" key="3">
    <source>
        <dbReference type="Proteomes" id="UP000054018"/>
    </source>
</evidence>
<feature type="compositionally biased region" description="Polar residues" evidence="1">
    <location>
        <begin position="98"/>
        <end position="112"/>
    </location>
</feature>
<dbReference type="STRING" id="765257.A0A0C9ZRA5"/>